<reference evidence="4" key="2">
    <citation type="journal article" date="2020" name="Int. Dairy J.">
        <title>Lactic acid bacterial diversity in Brie cheese focusing on salt concentration and pH of isolation medium and characterisation of halophilic and alkaliphilic lactic acid bacterial isolates.</title>
        <authorList>
            <person name="Unno R."/>
            <person name="Matsutani M."/>
            <person name="Suzuki T."/>
            <person name="Kodama K."/>
            <person name="Matsushita H."/>
            <person name="Yamasato K."/>
            <person name="Koizumi Y."/>
            <person name="Ishikawa M."/>
        </authorList>
    </citation>
    <scope>NUCLEOTIDE SEQUENCE</scope>
    <source>
        <strain evidence="4">7C1</strain>
        <strain evidence="3">8C4</strain>
    </source>
</reference>
<dbReference type="PROSITE" id="PS00036">
    <property type="entry name" value="BZIP_BASIC"/>
    <property type="match status" value="1"/>
</dbReference>
<evidence type="ECO:0000259" key="2">
    <source>
        <dbReference type="PROSITE" id="PS00036"/>
    </source>
</evidence>
<name>A0AAN4RKU6_9ENTE</name>
<gene>
    <name evidence="3" type="ORF">TK11N_00040</name>
    <name evidence="4" type="ORF">TK2N_00040</name>
</gene>
<sequence length="194" mass="22690">MDAIETIIHDIDQQSENERITKKNERLEEIEQTFETEKQKIEKAHEEQLATQKDRLEKKFRQEKNRNTVQARQARLKRKQQYLEQIFEDAYQEMAQWDVQTTREFLLSSLKQSGLIKGKIIPGGLTDDSVYSAEWIEQINHSEGMELSLGEKSSSSEHGFLLEVAGIQYNFYYHELLAEVKKSASGEIMQTLFT</sequence>
<dbReference type="AlphaFoldDB" id="A0AAN4RKU6"/>
<comment type="caution">
    <text evidence="4">The sequence shown here is derived from an EMBL/GenBank/DDBJ whole genome shotgun (WGS) entry which is preliminary data.</text>
</comment>
<evidence type="ECO:0000313" key="5">
    <source>
        <dbReference type="Proteomes" id="UP000886597"/>
    </source>
</evidence>
<dbReference type="KEGG" id="tkr:C7K43_02250"/>
<dbReference type="InterPro" id="IPR004827">
    <property type="entry name" value="bZIP"/>
</dbReference>
<evidence type="ECO:0000313" key="3">
    <source>
        <dbReference type="EMBL" id="GEQ48152.1"/>
    </source>
</evidence>
<feature type="coiled-coil region" evidence="1">
    <location>
        <begin position="13"/>
        <end position="66"/>
    </location>
</feature>
<dbReference type="RefSeq" id="WP_124005366.1">
    <property type="nucleotide sequence ID" value="NZ_BJYN01000061.1"/>
</dbReference>
<dbReference type="Proteomes" id="UP000886607">
    <property type="component" value="Unassembled WGS sequence"/>
</dbReference>
<proteinExistence type="predicted"/>
<accession>A0AAN4RKU6</accession>
<evidence type="ECO:0000256" key="1">
    <source>
        <dbReference type="SAM" id="Coils"/>
    </source>
</evidence>
<feature type="domain" description="BZIP" evidence="2">
    <location>
        <begin position="64"/>
        <end position="77"/>
    </location>
</feature>
<dbReference type="EMBL" id="BKBO01000001">
    <property type="protein sequence ID" value="GEQ48152.1"/>
    <property type="molecule type" value="Genomic_DNA"/>
</dbReference>
<evidence type="ECO:0000313" key="4">
    <source>
        <dbReference type="EMBL" id="GEQ53160.1"/>
    </source>
</evidence>
<dbReference type="GeneID" id="69984759"/>
<dbReference type="Proteomes" id="UP000886597">
    <property type="component" value="Unassembled WGS sequence"/>
</dbReference>
<evidence type="ECO:0000313" key="6">
    <source>
        <dbReference type="Proteomes" id="UP000886607"/>
    </source>
</evidence>
<keyword evidence="6" id="KW-1185">Reference proteome</keyword>
<dbReference type="EMBL" id="BKBQ01000001">
    <property type="protein sequence ID" value="GEQ53160.1"/>
    <property type="molecule type" value="Genomic_DNA"/>
</dbReference>
<organism evidence="4 5">
    <name type="scientific">Tetragenococcus koreensis</name>
    <dbReference type="NCBI Taxonomy" id="290335"/>
    <lineage>
        <taxon>Bacteria</taxon>
        <taxon>Bacillati</taxon>
        <taxon>Bacillota</taxon>
        <taxon>Bacilli</taxon>
        <taxon>Lactobacillales</taxon>
        <taxon>Enterococcaceae</taxon>
        <taxon>Tetragenococcus</taxon>
    </lineage>
</organism>
<keyword evidence="1" id="KW-0175">Coiled coil</keyword>
<protein>
    <submittedName>
        <fullName evidence="4">V-type ATP synthase subunit E</fullName>
    </submittedName>
</protein>
<dbReference type="GO" id="GO:0003700">
    <property type="term" value="F:DNA-binding transcription factor activity"/>
    <property type="evidence" value="ECO:0007669"/>
    <property type="project" value="InterPro"/>
</dbReference>
<reference evidence="4" key="1">
    <citation type="submission" date="2019-08" db="EMBL/GenBank/DDBJ databases">
        <authorList>
            <person name="Ishikawa M."/>
            <person name="Suzuki T."/>
            <person name="Matsutani M."/>
        </authorList>
    </citation>
    <scope>NUCLEOTIDE SEQUENCE</scope>
    <source>
        <strain evidence="4">7C1</strain>
        <strain evidence="3">8C4</strain>
    </source>
</reference>